<dbReference type="EMBL" id="FOAW01000002">
    <property type="protein sequence ID" value="SEK49319.1"/>
    <property type="molecule type" value="Genomic_DNA"/>
</dbReference>
<dbReference type="PANTHER" id="PTHR35174:SF3">
    <property type="entry name" value="BLL7171 PROTEIN"/>
    <property type="match status" value="1"/>
</dbReference>
<evidence type="ECO:0000256" key="1">
    <source>
        <dbReference type="ARBA" id="ARBA00007689"/>
    </source>
</evidence>
<comment type="similarity">
    <text evidence="1">Belongs to the YciI family.</text>
</comment>
<dbReference type="Pfam" id="PF03795">
    <property type="entry name" value="YCII"/>
    <property type="match status" value="2"/>
</dbReference>
<gene>
    <name evidence="3" type="ORF">SAMN05444583_102113</name>
</gene>
<organism evidence="3 4">
    <name type="scientific">Rhodococcus maanshanensis</name>
    <dbReference type="NCBI Taxonomy" id="183556"/>
    <lineage>
        <taxon>Bacteria</taxon>
        <taxon>Bacillati</taxon>
        <taxon>Actinomycetota</taxon>
        <taxon>Actinomycetes</taxon>
        <taxon>Mycobacteriales</taxon>
        <taxon>Nocardiaceae</taxon>
        <taxon>Rhodococcus</taxon>
    </lineage>
</organism>
<dbReference type="AlphaFoldDB" id="A0A1H7HG82"/>
<sequence length="234" mass="24659">MYYLALLAGEENGAGSTPGTPEFGDAVARHERFWESAGTALVGGGALYPTAESVTIRHENGSALVTDGPFAEFSEVVGGFYVLEADDLDAALELARQIPDASEGFVELWPMVFWRLEDEHAGCYLAVLREPAGAANTPGSAEWDESIGAHARFGEFAGPALRGGGALYPPSSATTVRVRDDELLLTDGPFTEAAEIANGVYLLAAADREAATAMAARIPLGPKGCIELRQIVDE</sequence>
<proteinExistence type="inferred from homology"/>
<dbReference type="Proteomes" id="UP000198677">
    <property type="component" value="Unassembled WGS sequence"/>
</dbReference>
<dbReference type="InterPro" id="IPR011008">
    <property type="entry name" value="Dimeric_a/b-barrel"/>
</dbReference>
<feature type="domain" description="YCII-related" evidence="2">
    <location>
        <begin position="43"/>
        <end position="112"/>
    </location>
</feature>
<feature type="domain" description="YCII-related" evidence="2">
    <location>
        <begin position="183"/>
        <end position="233"/>
    </location>
</feature>
<evidence type="ECO:0000313" key="4">
    <source>
        <dbReference type="Proteomes" id="UP000198677"/>
    </source>
</evidence>
<dbReference type="OrthoDB" id="668782at2"/>
<dbReference type="Gene3D" id="3.30.70.1060">
    <property type="entry name" value="Dimeric alpha+beta barrel"/>
    <property type="match status" value="2"/>
</dbReference>
<dbReference type="SUPFAM" id="SSF54909">
    <property type="entry name" value="Dimeric alpha+beta barrel"/>
    <property type="match status" value="2"/>
</dbReference>
<accession>A0A1H7HG82</accession>
<protein>
    <submittedName>
        <fullName evidence="3">YCII-related domain-containing protein</fullName>
    </submittedName>
</protein>
<dbReference type="InterPro" id="IPR005545">
    <property type="entry name" value="YCII"/>
</dbReference>
<keyword evidence="4" id="KW-1185">Reference proteome</keyword>
<evidence type="ECO:0000259" key="2">
    <source>
        <dbReference type="Pfam" id="PF03795"/>
    </source>
</evidence>
<evidence type="ECO:0000313" key="3">
    <source>
        <dbReference type="EMBL" id="SEK49319.1"/>
    </source>
</evidence>
<dbReference type="PANTHER" id="PTHR35174">
    <property type="entry name" value="BLL7171 PROTEIN-RELATED"/>
    <property type="match status" value="1"/>
</dbReference>
<dbReference type="RefSeq" id="WP_072750604.1">
    <property type="nucleotide sequence ID" value="NZ_FOAW01000002.1"/>
</dbReference>
<reference evidence="4" key="1">
    <citation type="submission" date="2016-10" db="EMBL/GenBank/DDBJ databases">
        <authorList>
            <person name="Varghese N."/>
            <person name="Submissions S."/>
        </authorList>
    </citation>
    <scope>NUCLEOTIDE SEQUENCE [LARGE SCALE GENOMIC DNA]</scope>
    <source>
        <strain evidence="4">DSM 44675</strain>
    </source>
</reference>
<name>A0A1H7HG82_9NOCA</name>